<name>A0AAQ4E9M8_AMBAM</name>
<evidence type="ECO:0000313" key="2">
    <source>
        <dbReference type="Proteomes" id="UP001321473"/>
    </source>
</evidence>
<keyword evidence="2" id="KW-1185">Reference proteome</keyword>
<dbReference type="PANTHER" id="PTHR46579:SF1">
    <property type="entry name" value="F5_8 TYPE C DOMAIN-CONTAINING PROTEIN"/>
    <property type="match status" value="1"/>
</dbReference>
<proteinExistence type="predicted"/>
<dbReference type="PANTHER" id="PTHR46579">
    <property type="entry name" value="F5/8 TYPE C DOMAIN-CONTAINING PROTEIN-RELATED"/>
    <property type="match status" value="1"/>
</dbReference>
<gene>
    <name evidence="1" type="ORF">V5799_025310</name>
</gene>
<dbReference type="Proteomes" id="UP001321473">
    <property type="component" value="Unassembled WGS sequence"/>
</dbReference>
<accession>A0AAQ4E9M8</accession>
<dbReference type="AlphaFoldDB" id="A0AAQ4E9M8"/>
<dbReference type="EMBL" id="JARKHS020019729">
    <property type="protein sequence ID" value="KAK8771446.1"/>
    <property type="molecule type" value="Genomic_DNA"/>
</dbReference>
<organism evidence="1 2">
    <name type="scientific">Amblyomma americanum</name>
    <name type="common">Lone star tick</name>
    <dbReference type="NCBI Taxonomy" id="6943"/>
    <lineage>
        <taxon>Eukaryota</taxon>
        <taxon>Metazoa</taxon>
        <taxon>Ecdysozoa</taxon>
        <taxon>Arthropoda</taxon>
        <taxon>Chelicerata</taxon>
        <taxon>Arachnida</taxon>
        <taxon>Acari</taxon>
        <taxon>Parasitiformes</taxon>
        <taxon>Ixodida</taxon>
        <taxon>Ixodoidea</taxon>
        <taxon>Ixodidae</taxon>
        <taxon>Amblyomminae</taxon>
        <taxon>Amblyomma</taxon>
    </lineage>
</organism>
<sequence length="97" mass="10887">MSQRGLPQCFLCDMCASHLRSKNLHLDFFVHAQILYGRECMTYNMYQLLHIGKSVQLWGPLWAHSAFLFEAGNGTLKEAVKAANGIPHQVSSSTVPH</sequence>
<evidence type="ECO:0000313" key="1">
    <source>
        <dbReference type="EMBL" id="KAK8771446.1"/>
    </source>
</evidence>
<comment type="caution">
    <text evidence="1">The sequence shown here is derived from an EMBL/GenBank/DDBJ whole genome shotgun (WGS) entry which is preliminary data.</text>
</comment>
<reference evidence="1 2" key="1">
    <citation type="journal article" date="2023" name="Arcadia Sci">
        <title>De novo assembly of a long-read Amblyomma americanum tick genome.</title>
        <authorList>
            <person name="Chou S."/>
            <person name="Poskanzer K.E."/>
            <person name="Rollins M."/>
            <person name="Thuy-Boun P.S."/>
        </authorList>
    </citation>
    <scope>NUCLEOTIDE SEQUENCE [LARGE SCALE GENOMIC DNA]</scope>
    <source>
        <strain evidence="1">F_SG_1</strain>
        <tissue evidence="1">Salivary glands</tissue>
    </source>
</reference>
<protein>
    <submittedName>
        <fullName evidence="1">Uncharacterized protein</fullName>
    </submittedName>
</protein>